<evidence type="ECO:0000313" key="2">
    <source>
        <dbReference type="Proteomes" id="UP000031671"/>
    </source>
</evidence>
<comment type="caution">
    <text evidence="1">The sequence shown here is derived from an EMBL/GenBank/DDBJ whole genome shotgun (WGS) entry which is preliminary data.</text>
</comment>
<name>A0A0B8P668_9VIBR</name>
<evidence type="ECO:0000313" key="1">
    <source>
        <dbReference type="EMBL" id="GAM58753.1"/>
    </source>
</evidence>
<sequence>MGTVIGMLVLAFIAYLIKKNTGLHLHQWLSNKYQEHLDAKKSTKN</sequence>
<gene>
    <name evidence="1" type="ORF">JCM19231_4992</name>
</gene>
<accession>A0A0B8P668</accession>
<dbReference type="Proteomes" id="UP000031671">
    <property type="component" value="Unassembled WGS sequence"/>
</dbReference>
<dbReference type="AlphaFoldDB" id="A0A0B8P668"/>
<reference evidence="1 2" key="1">
    <citation type="submission" date="2015-01" db="EMBL/GenBank/DDBJ databases">
        <title>Vibrio sp. C1 JCM 19231 whole genome shotgun sequence.</title>
        <authorList>
            <person name="Sawabe T."/>
            <person name="Meirelles P."/>
            <person name="Feng G."/>
            <person name="Sayaka M."/>
            <person name="Hattori M."/>
            <person name="Ohkuma M."/>
        </authorList>
    </citation>
    <scope>NUCLEOTIDE SEQUENCE [LARGE SCALE GENOMIC DNA]</scope>
    <source>
        <strain evidence="2">JCM 19231</strain>
    </source>
</reference>
<keyword evidence="2" id="KW-1185">Reference proteome</keyword>
<reference evidence="1 2" key="2">
    <citation type="submission" date="2015-01" db="EMBL/GenBank/DDBJ databases">
        <authorList>
            <consortium name="NBRP consortium"/>
            <person name="Sawabe T."/>
            <person name="Meirelles P."/>
            <person name="Feng G."/>
            <person name="Sayaka M."/>
            <person name="Hattori M."/>
            <person name="Ohkuma M."/>
        </authorList>
    </citation>
    <scope>NUCLEOTIDE SEQUENCE [LARGE SCALE GENOMIC DNA]</scope>
    <source>
        <strain evidence="2">JCM 19231</strain>
    </source>
</reference>
<organism evidence="1 2">
    <name type="scientific">Vibrio ishigakensis</name>
    <dbReference type="NCBI Taxonomy" id="1481914"/>
    <lineage>
        <taxon>Bacteria</taxon>
        <taxon>Pseudomonadati</taxon>
        <taxon>Pseudomonadota</taxon>
        <taxon>Gammaproteobacteria</taxon>
        <taxon>Vibrionales</taxon>
        <taxon>Vibrionaceae</taxon>
        <taxon>Vibrio</taxon>
    </lineage>
</organism>
<protein>
    <submittedName>
        <fullName evidence="1">Uncharacterized protein</fullName>
    </submittedName>
</protein>
<proteinExistence type="predicted"/>
<dbReference type="EMBL" id="BBRZ01000103">
    <property type="protein sequence ID" value="GAM58753.1"/>
    <property type="molecule type" value="Genomic_DNA"/>
</dbReference>